<name>A0A2A4GDV5_9FLAO</name>
<dbReference type="Proteomes" id="UP000219559">
    <property type="component" value="Unassembled WGS sequence"/>
</dbReference>
<evidence type="ECO:0000259" key="1">
    <source>
        <dbReference type="Pfam" id="PF13349"/>
    </source>
</evidence>
<dbReference type="InterPro" id="IPR025164">
    <property type="entry name" value="Toastrack_DUF4097"/>
</dbReference>
<evidence type="ECO:0000313" key="3">
    <source>
        <dbReference type="Proteomes" id="UP000219559"/>
    </source>
</evidence>
<proteinExistence type="predicted"/>
<dbReference type="EMBL" id="NBWU01000001">
    <property type="protein sequence ID" value="PCE66633.1"/>
    <property type="molecule type" value="Genomic_DNA"/>
</dbReference>
<comment type="caution">
    <text evidence="2">The sequence shown here is derived from an EMBL/GenBank/DDBJ whole genome shotgun (WGS) entry which is preliminary data.</text>
</comment>
<gene>
    <name evidence="2" type="ORF">B7P33_04890</name>
</gene>
<reference evidence="2 3" key="1">
    <citation type="submission" date="2017-04" db="EMBL/GenBank/DDBJ databases">
        <title>A new member of the family Flavobacteriaceae isolated from ascidians.</title>
        <authorList>
            <person name="Chen L."/>
        </authorList>
    </citation>
    <scope>NUCLEOTIDE SEQUENCE [LARGE SCALE GENOMIC DNA]</scope>
    <source>
        <strain evidence="2 3">HQA918</strain>
    </source>
</reference>
<accession>A0A2A4GDV5</accession>
<dbReference type="AlphaFoldDB" id="A0A2A4GDV5"/>
<feature type="domain" description="DUF4097" evidence="1">
    <location>
        <begin position="105"/>
        <end position="208"/>
    </location>
</feature>
<protein>
    <recommendedName>
        <fullName evidence="1">DUF4097 domain-containing protein</fullName>
    </recommendedName>
</protein>
<evidence type="ECO:0000313" key="2">
    <source>
        <dbReference type="EMBL" id="PCE66633.1"/>
    </source>
</evidence>
<sequence>MAQRTVEKTERLSRGQEVFVDFKFAGDIQLQHWNQSEIKVVATVHIDDGAGNDSYSLVSEKSGSGLKIYSDFGDYFKKKGKKGSYTDCHSTTKLEYVVYLPKGIKLKVKSISGSLSAQTFEGELTTDLISGDVELANYNGPLKLKTISGNLDVVIKKAEVRAKSLTGTIYSDLEISFNSKGDHGNKVYGSINNGGDMVKMETISGNIYMRSKPKG</sequence>
<organism evidence="2 3">
    <name type="scientific">Sediminicola luteus</name>
    <dbReference type="NCBI Taxonomy" id="319238"/>
    <lineage>
        <taxon>Bacteria</taxon>
        <taxon>Pseudomonadati</taxon>
        <taxon>Bacteroidota</taxon>
        <taxon>Flavobacteriia</taxon>
        <taxon>Flavobacteriales</taxon>
        <taxon>Flavobacteriaceae</taxon>
        <taxon>Sediminicola</taxon>
    </lineage>
</organism>
<keyword evidence="3" id="KW-1185">Reference proteome</keyword>
<dbReference type="Pfam" id="PF13349">
    <property type="entry name" value="DUF4097"/>
    <property type="match status" value="1"/>
</dbReference>